<dbReference type="InterPro" id="IPR036005">
    <property type="entry name" value="Creatinase/aminopeptidase-like"/>
</dbReference>
<organism evidence="1 2">
    <name type="scientific">Natronosalvus hydrolyticus</name>
    <dbReference type="NCBI Taxonomy" id="2979988"/>
    <lineage>
        <taxon>Archaea</taxon>
        <taxon>Methanobacteriati</taxon>
        <taxon>Methanobacteriota</taxon>
        <taxon>Stenosarchaea group</taxon>
        <taxon>Halobacteria</taxon>
        <taxon>Halobacteriales</taxon>
        <taxon>Natrialbaceae</taxon>
        <taxon>Natronosalvus</taxon>
    </lineage>
</organism>
<evidence type="ECO:0000313" key="2">
    <source>
        <dbReference type="Proteomes" id="UP001321047"/>
    </source>
</evidence>
<dbReference type="EMBL" id="JAOPJZ010000015">
    <property type="protein sequence ID" value="MCU4753264.1"/>
    <property type="molecule type" value="Genomic_DNA"/>
</dbReference>
<sequence>MSERPVVSSVPDSVFDTARATRMRDVLAERGATAFVHAGTLEDPTVRFALQAGSDSCLDDDALESPTRLQSGTVYAVGFDGERWHSVSKPPRDGGDHPSQILAELLLEDGTTDAGAMETCSRLLTPAHIPHDAALYLEGAGFELASSDALSRLRVRKTEPELAAIERAQLAARTGLERAMSLLERADFGIESASDTGEATLVLEDAPLTADRLERALEVGVLEAGGRPVSSRVVWPGANGGTNSPQTAALPAGGPLIITVESSDAGYHGRQTRTLVADPDGGPERRAHIGLTHGFRSVQSLLTAGEATVGTVEADLEAEIRAFGFDETAAIDVQVGGIGLERLERPLQAGSTIERRSPVVVDASLETDVGRIRIADVIVRAEDGERARWLSPASRSLVPNNG</sequence>
<proteinExistence type="predicted"/>
<dbReference type="AlphaFoldDB" id="A0AAP3E8H0"/>
<name>A0AAP3E8H0_9EURY</name>
<dbReference type="RefSeq" id="WP_342809586.1">
    <property type="nucleotide sequence ID" value="NZ_JAOPJZ010000015.1"/>
</dbReference>
<dbReference type="Proteomes" id="UP001321047">
    <property type="component" value="Unassembled WGS sequence"/>
</dbReference>
<reference evidence="1 2" key="1">
    <citation type="submission" date="2022-09" db="EMBL/GenBank/DDBJ databases">
        <title>Enrichment on poylsaccharides allowed isolation of novel metabolic and taxonomic groups of Haloarchaea.</title>
        <authorList>
            <person name="Sorokin D.Y."/>
            <person name="Elcheninov A.G."/>
            <person name="Khizhniak T.V."/>
            <person name="Kolganova T.V."/>
            <person name="Kublanov I.V."/>
        </authorList>
    </citation>
    <scope>NUCLEOTIDE SEQUENCE [LARGE SCALE GENOMIC DNA]</scope>
    <source>
        <strain evidence="1 2">AArc-curdl1</strain>
    </source>
</reference>
<dbReference type="Gene3D" id="3.90.230.10">
    <property type="entry name" value="Creatinase/methionine aminopeptidase superfamily"/>
    <property type="match status" value="1"/>
</dbReference>
<evidence type="ECO:0000313" key="1">
    <source>
        <dbReference type="EMBL" id="MCU4753264.1"/>
    </source>
</evidence>
<comment type="caution">
    <text evidence="1">The sequence shown here is derived from an EMBL/GenBank/DDBJ whole genome shotgun (WGS) entry which is preliminary data.</text>
</comment>
<accession>A0AAP3E8H0</accession>
<protein>
    <submittedName>
        <fullName evidence="1">Peptidase M24</fullName>
    </submittedName>
</protein>
<keyword evidence="2" id="KW-1185">Reference proteome</keyword>
<gene>
    <name evidence="1" type="ORF">OB919_14975</name>
</gene>